<feature type="transmembrane region" description="Helical" evidence="6">
    <location>
        <begin position="102"/>
        <end position="118"/>
    </location>
</feature>
<keyword evidence="3 6" id="KW-0812">Transmembrane</keyword>
<comment type="similarity">
    <text evidence="2">Belongs to the EamA transporter family.</text>
</comment>
<feature type="transmembrane region" description="Helical" evidence="6">
    <location>
        <begin position="34"/>
        <end position="53"/>
    </location>
</feature>
<proteinExistence type="inferred from homology"/>
<protein>
    <submittedName>
        <fullName evidence="8">DMT family transporter</fullName>
    </submittedName>
</protein>
<name>A0A5N1GIP4_9LACT</name>
<reference evidence="8 9" key="1">
    <citation type="submission" date="2019-09" db="EMBL/GenBank/DDBJ databases">
        <title>Draft genome sequence assemblies of isolates from the urinary tract.</title>
        <authorList>
            <person name="Mores C.R."/>
            <person name="Putonti C."/>
            <person name="Wolfe A.J."/>
        </authorList>
    </citation>
    <scope>NUCLEOTIDE SEQUENCE [LARGE SCALE GENOMIC DNA]</scope>
    <source>
        <strain evidence="8 9">UMB623</strain>
    </source>
</reference>
<organism evidence="8 9">
    <name type="scientific">Aerococcus sanguinicola</name>
    <dbReference type="NCBI Taxonomy" id="119206"/>
    <lineage>
        <taxon>Bacteria</taxon>
        <taxon>Bacillati</taxon>
        <taxon>Bacillota</taxon>
        <taxon>Bacilli</taxon>
        <taxon>Lactobacillales</taxon>
        <taxon>Aerococcaceae</taxon>
        <taxon>Aerococcus</taxon>
    </lineage>
</organism>
<feature type="transmembrane region" description="Helical" evidence="6">
    <location>
        <begin position="73"/>
        <end position="90"/>
    </location>
</feature>
<feature type="transmembrane region" description="Helical" evidence="6">
    <location>
        <begin position="127"/>
        <end position="144"/>
    </location>
</feature>
<dbReference type="PANTHER" id="PTHR22911">
    <property type="entry name" value="ACYL-MALONYL CONDENSING ENZYME-RELATED"/>
    <property type="match status" value="1"/>
</dbReference>
<feature type="domain" description="EamA" evidence="7">
    <location>
        <begin position="153"/>
        <end position="282"/>
    </location>
</feature>
<evidence type="ECO:0000256" key="6">
    <source>
        <dbReference type="SAM" id="Phobius"/>
    </source>
</evidence>
<dbReference type="InterPro" id="IPR037185">
    <property type="entry name" value="EmrE-like"/>
</dbReference>
<keyword evidence="5 6" id="KW-0472">Membrane</keyword>
<dbReference type="Proteomes" id="UP000327148">
    <property type="component" value="Unassembled WGS sequence"/>
</dbReference>
<dbReference type="Pfam" id="PF00892">
    <property type="entry name" value="EamA"/>
    <property type="match status" value="2"/>
</dbReference>
<dbReference type="SUPFAM" id="SSF103481">
    <property type="entry name" value="Multidrug resistance efflux transporter EmrE"/>
    <property type="match status" value="2"/>
</dbReference>
<evidence type="ECO:0000256" key="2">
    <source>
        <dbReference type="ARBA" id="ARBA00007362"/>
    </source>
</evidence>
<evidence type="ECO:0000256" key="4">
    <source>
        <dbReference type="ARBA" id="ARBA00022989"/>
    </source>
</evidence>
<sequence>MTNRNKGIIAILISAFGFAVMNLCIPLAGDLPTIEKSFFRNIVAFAVALVLLLRTWPQVKGQVQMAQLPWKTLVLRSVLGTIGVFCNYYALDHLLLSDASVLNKLAPFATLVFSAIFLKERMDKQHLIALGFAFVGVLLVSKPTGATADLLPYMVAILGGLSAGGAYTAVRQLNKLGVPSAFTVAFFSGFSCLVCVPYLIFNYVPLDQSAFFALLGAGLAASFGQFGITLAYKFAPANEISIFDYSSIVFSGLLGFIFLGQVPDGWSILGYLIIFTGGLLTFLYNRRLSRRSLSAEK</sequence>
<evidence type="ECO:0000256" key="1">
    <source>
        <dbReference type="ARBA" id="ARBA00004127"/>
    </source>
</evidence>
<evidence type="ECO:0000256" key="3">
    <source>
        <dbReference type="ARBA" id="ARBA00022692"/>
    </source>
</evidence>
<feature type="transmembrane region" description="Helical" evidence="6">
    <location>
        <begin position="150"/>
        <end position="170"/>
    </location>
</feature>
<comment type="subcellular location">
    <subcellularLocation>
        <location evidence="1">Endomembrane system</location>
        <topology evidence="1">Multi-pass membrane protein</topology>
    </subcellularLocation>
</comment>
<gene>
    <name evidence="8" type="ORF">F6I03_07505</name>
</gene>
<dbReference type="RefSeq" id="WP_070430372.1">
    <property type="nucleotide sequence ID" value="NZ_VYWO01000005.1"/>
</dbReference>
<dbReference type="PANTHER" id="PTHR22911:SF6">
    <property type="entry name" value="SOLUTE CARRIER FAMILY 35 MEMBER G1"/>
    <property type="match status" value="1"/>
</dbReference>
<dbReference type="OrthoDB" id="5148831at2"/>
<evidence type="ECO:0000259" key="7">
    <source>
        <dbReference type="Pfam" id="PF00892"/>
    </source>
</evidence>
<accession>A0A5N1GIP4</accession>
<feature type="transmembrane region" description="Helical" evidence="6">
    <location>
        <begin position="7"/>
        <end position="28"/>
    </location>
</feature>
<dbReference type="InterPro" id="IPR000620">
    <property type="entry name" value="EamA_dom"/>
</dbReference>
<evidence type="ECO:0000313" key="9">
    <source>
        <dbReference type="Proteomes" id="UP000327148"/>
    </source>
</evidence>
<dbReference type="AlphaFoldDB" id="A0A5N1GIP4"/>
<feature type="transmembrane region" description="Helical" evidence="6">
    <location>
        <begin position="182"/>
        <end position="204"/>
    </location>
</feature>
<evidence type="ECO:0000256" key="5">
    <source>
        <dbReference type="ARBA" id="ARBA00023136"/>
    </source>
</evidence>
<dbReference type="STRING" id="119206.AWM72_06545"/>
<dbReference type="GO" id="GO:0016020">
    <property type="term" value="C:membrane"/>
    <property type="evidence" value="ECO:0007669"/>
    <property type="project" value="InterPro"/>
</dbReference>
<keyword evidence="4 6" id="KW-1133">Transmembrane helix</keyword>
<feature type="transmembrane region" description="Helical" evidence="6">
    <location>
        <begin position="210"/>
        <end position="230"/>
    </location>
</feature>
<dbReference type="Gene3D" id="1.10.3730.20">
    <property type="match status" value="1"/>
</dbReference>
<dbReference type="EMBL" id="VYWO01000005">
    <property type="protein sequence ID" value="KAA9300274.1"/>
    <property type="molecule type" value="Genomic_DNA"/>
</dbReference>
<feature type="domain" description="EamA" evidence="7">
    <location>
        <begin position="6"/>
        <end position="141"/>
    </location>
</feature>
<feature type="transmembrane region" description="Helical" evidence="6">
    <location>
        <begin position="242"/>
        <end position="260"/>
    </location>
</feature>
<comment type="caution">
    <text evidence="8">The sequence shown here is derived from an EMBL/GenBank/DDBJ whole genome shotgun (WGS) entry which is preliminary data.</text>
</comment>
<evidence type="ECO:0000313" key="8">
    <source>
        <dbReference type="EMBL" id="KAA9300274.1"/>
    </source>
</evidence>
<feature type="transmembrane region" description="Helical" evidence="6">
    <location>
        <begin position="266"/>
        <end position="284"/>
    </location>
</feature>